<gene>
    <name evidence="1" type="ORF">L873DRAFT_1799088</name>
</gene>
<dbReference type="Proteomes" id="UP000276215">
    <property type="component" value="Unassembled WGS sequence"/>
</dbReference>
<sequence>MISPLYSPEVLPTLSDNIAFLAPPLLRAGRVGKVVGSRIGGLVVLKMQWCGS</sequence>
<evidence type="ECO:0000313" key="1">
    <source>
        <dbReference type="EMBL" id="RPB04699.1"/>
    </source>
</evidence>
<dbReference type="EMBL" id="ML120357">
    <property type="protein sequence ID" value="RPB04699.1"/>
    <property type="molecule type" value="Genomic_DNA"/>
</dbReference>
<accession>A0A3N4K5Q5</accession>
<evidence type="ECO:0000313" key="2">
    <source>
        <dbReference type="Proteomes" id="UP000276215"/>
    </source>
</evidence>
<keyword evidence="2" id="KW-1185">Reference proteome</keyword>
<proteinExistence type="predicted"/>
<dbReference type="AlphaFoldDB" id="A0A3N4K5Q5"/>
<reference evidence="1 2" key="1">
    <citation type="journal article" date="2018" name="Nat. Ecol. Evol.">
        <title>Pezizomycetes genomes reveal the molecular basis of ectomycorrhizal truffle lifestyle.</title>
        <authorList>
            <person name="Murat C."/>
            <person name="Payen T."/>
            <person name="Noel B."/>
            <person name="Kuo A."/>
            <person name="Morin E."/>
            <person name="Chen J."/>
            <person name="Kohler A."/>
            <person name="Krizsan K."/>
            <person name="Balestrini R."/>
            <person name="Da Silva C."/>
            <person name="Montanini B."/>
            <person name="Hainaut M."/>
            <person name="Levati E."/>
            <person name="Barry K.W."/>
            <person name="Belfiori B."/>
            <person name="Cichocki N."/>
            <person name="Clum A."/>
            <person name="Dockter R.B."/>
            <person name="Fauchery L."/>
            <person name="Guy J."/>
            <person name="Iotti M."/>
            <person name="Le Tacon F."/>
            <person name="Lindquist E.A."/>
            <person name="Lipzen A."/>
            <person name="Malagnac F."/>
            <person name="Mello A."/>
            <person name="Molinier V."/>
            <person name="Miyauchi S."/>
            <person name="Poulain J."/>
            <person name="Riccioni C."/>
            <person name="Rubini A."/>
            <person name="Sitrit Y."/>
            <person name="Splivallo R."/>
            <person name="Traeger S."/>
            <person name="Wang M."/>
            <person name="Zifcakova L."/>
            <person name="Wipf D."/>
            <person name="Zambonelli A."/>
            <person name="Paolocci F."/>
            <person name="Nowrousian M."/>
            <person name="Ottonello S."/>
            <person name="Baldrian P."/>
            <person name="Spatafora J.W."/>
            <person name="Henrissat B."/>
            <person name="Nagy L.G."/>
            <person name="Aury J.M."/>
            <person name="Wincker P."/>
            <person name="Grigoriev I.V."/>
            <person name="Bonfante P."/>
            <person name="Martin F.M."/>
        </authorList>
    </citation>
    <scope>NUCLEOTIDE SEQUENCE [LARGE SCALE GENOMIC DNA]</scope>
    <source>
        <strain evidence="1 2">120613-1</strain>
    </source>
</reference>
<organism evidence="1 2">
    <name type="scientific">Choiromyces venosus 120613-1</name>
    <dbReference type="NCBI Taxonomy" id="1336337"/>
    <lineage>
        <taxon>Eukaryota</taxon>
        <taxon>Fungi</taxon>
        <taxon>Dikarya</taxon>
        <taxon>Ascomycota</taxon>
        <taxon>Pezizomycotina</taxon>
        <taxon>Pezizomycetes</taxon>
        <taxon>Pezizales</taxon>
        <taxon>Tuberaceae</taxon>
        <taxon>Choiromyces</taxon>
    </lineage>
</organism>
<protein>
    <submittedName>
        <fullName evidence="1">Uncharacterized protein</fullName>
    </submittedName>
</protein>
<feature type="non-terminal residue" evidence="1">
    <location>
        <position position="1"/>
    </location>
</feature>
<name>A0A3N4K5Q5_9PEZI</name>